<comment type="caution">
    <text evidence="1">The sequence shown here is derived from an EMBL/GenBank/DDBJ whole genome shotgun (WGS) entry which is preliminary data.</text>
</comment>
<reference evidence="1" key="1">
    <citation type="submission" date="2021-03" db="EMBL/GenBank/DDBJ databases">
        <authorList>
            <consortium name="DOE Joint Genome Institute"/>
            <person name="Ahrendt S."/>
            <person name="Looney B.P."/>
            <person name="Miyauchi S."/>
            <person name="Morin E."/>
            <person name="Drula E."/>
            <person name="Courty P.E."/>
            <person name="Chicoki N."/>
            <person name="Fauchery L."/>
            <person name="Kohler A."/>
            <person name="Kuo A."/>
            <person name="Labutti K."/>
            <person name="Pangilinan J."/>
            <person name="Lipzen A."/>
            <person name="Riley R."/>
            <person name="Andreopoulos W."/>
            <person name="He G."/>
            <person name="Johnson J."/>
            <person name="Barry K.W."/>
            <person name="Grigoriev I.V."/>
            <person name="Nagy L."/>
            <person name="Hibbett D."/>
            <person name="Henrissat B."/>
            <person name="Matheny P.B."/>
            <person name="Labbe J."/>
            <person name="Martin F."/>
        </authorList>
    </citation>
    <scope>NUCLEOTIDE SEQUENCE</scope>
    <source>
        <strain evidence="1">HHB10654</strain>
    </source>
</reference>
<reference evidence="1" key="2">
    <citation type="journal article" date="2022" name="New Phytol.">
        <title>Evolutionary transition to the ectomycorrhizal habit in the genomes of a hyperdiverse lineage of mushroom-forming fungi.</title>
        <authorList>
            <person name="Looney B."/>
            <person name="Miyauchi S."/>
            <person name="Morin E."/>
            <person name="Drula E."/>
            <person name="Courty P.E."/>
            <person name="Kohler A."/>
            <person name="Kuo A."/>
            <person name="LaButti K."/>
            <person name="Pangilinan J."/>
            <person name="Lipzen A."/>
            <person name="Riley R."/>
            <person name="Andreopoulos W."/>
            <person name="He G."/>
            <person name="Johnson J."/>
            <person name="Nolan M."/>
            <person name="Tritt A."/>
            <person name="Barry K.W."/>
            <person name="Grigoriev I.V."/>
            <person name="Nagy L.G."/>
            <person name="Hibbett D."/>
            <person name="Henrissat B."/>
            <person name="Matheny P.B."/>
            <person name="Labbe J."/>
            <person name="Martin F.M."/>
        </authorList>
    </citation>
    <scope>NUCLEOTIDE SEQUENCE</scope>
    <source>
        <strain evidence="1">HHB10654</strain>
    </source>
</reference>
<dbReference type="Proteomes" id="UP000814140">
    <property type="component" value="Unassembled WGS sequence"/>
</dbReference>
<proteinExistence type="predicted"/>
<evidence type="ECO:0000313" key="1">
    <source>
        <dbReference type="EMBL" id="KAI0055843.1"/>
    </source>
</evidence>
<sequence>MQKLSCQKAAWDAHKPRCVVTAGSVATLEADEGRRLINEDLGVWLQTWTDTIYQFSLWAMNLANRPYDTLSSHSALGLTHQSIDSVVLYIASKQTCDTSEPARRTSFKVIDGTVMSDDELFASIHNLGCSEEAVAAMRTTCNRDLHTCQIAVICEEAALLRFAWVTFRNEEDDRFRRMGPSSAQSFQKDWVSRLAIAIEEEHVSKLSTFIAVSFLLTMLGSSLLAPHRLSDDHDLHVFERAQLYHDHSSSTSALLLAAGGVITSKAHSARTSKAGDAVFESIQPDIEDVHNVLVLEARAQPFLPAQPAKLGVMHNFDPRGPELPNSEKPLVTPSESDSLIFTGEYTLNPSSPMEKRGMEELPVEVVAHWAEHIALSRSIRAVACRKRIARRTGTHIVTVEDAERALKIGDKILFLKALSDYRAARVPVLDSEEAS</sequence>
<evidence type="ECO:0000313" key="2">
    <source>
        <dbReference type="Proteomes" id="UP000814140"/>
    </source>
</evidence>
<name>A0ACB8SHB9_9AGAM</name>
<dbReference type="EMBL" id="MU277277">
    <property type="protein sequence ID" value="KAI0055843.1"/>
    <property type="molecule type" value="Genomic_DNA"/>
</dbReference>
<keyword evidence="2" id="KW-1185">Reference proteome</keyword>
<organism evidence="1 2">
    <name type="scientific">Artomyces pyxidatus</name>
    <dbReference type="NCBI Taxonomy" id="48021"/>
    <lineage>
        <taxon>Eukaryota</taxon>
        <taxon>Fungi</taxon>
        <taxon>Dikarya</taxon>
        <taxon>Basidiomycota</taxon>
        <taxon>Agaricomycotina</taxon>
        <taxon>Agaricomycetes</taxon>
        <taxon>Russulales</taxon>
        <taxon>Auriscalpiaceae</taxon>
        <taxon>Artomyces</taxon>
    </lineage>
</organism>
<gene>
    <name evidence="1" type="ORF">BV25DRAFT_1842688</name>
</gene>
<accession>A0ACB8SHB9</accession>
<protein>
    <submittedName>
        <fullName evidence="1">Uncharacterized protein</fullName>
    </submittedName>
</protein>